<proteinExistence type="predicted"/>
<dbReference type="OrthoDB" id="407893at2759"/>
<gene>
    <name evidence="5" type="ORF">PGLA1383_LOCUS45058</name>
    <name evidence="4" type="ORF">PGLA1383_LOCUS5817</name>
    <name evidence="6" type="ORF">PGLA2088_LOCUS2949</name>
</gene>
<dbReference type="Pfam" id="PF00583">
    <property type="entry name" value="Acetyltransf_1"/>
    <property type="match status" value="1"/>
</dbReference>
<protein>
    <recommendedName>
        <fullName evidence="3">N-acetyltransferase domain-containing protein</fullName>
    </recommendedName>
</protein>
<comment type="caution">
    <text evidence="4">The sequence shown here is derived from an EMBL/GenBank/DDBJ whole genome shotgun (WGS) entry which is preliminary data.</text>
</comment>
<evidence type="ECO:0000313" key="6">
    <source>
        <dbReference type="EMBL" id="CAE8644308.1"/>
    </source>
</evidence>
<dbReference type="AlphaFoldDB" id="A0A813DEC9"/>
<dbReference type="EMBL" id="CAJNNV010002308">
    <property type="protein sequence ID" value="CAE8586976.1"/>
    <property type="molecule type" value="Genomic_DNA"/>
</dbReference>
<feature type="domain" description="N-acetyltransferase" evidence="3">
    <location>
        <begin position="46"/>
        <end position="192"/>
    </location>
</feature>
<dbReference type="EMBL" id="CAJNNW010002479">
    <property type="protein sequence ID" value="CAE8644308.1"/>
    <property type="molecule type" value="Genomic_DNA"/>
</dbReference>
<keyword evidence="1" id="KW-0808">Transferase</keyword>
<evidence type="ECO:0000313" key="4">
    <source>
        <dbReference type="EMBL" id="CAE8586976.1"/>
    </source>
</evidence>
<keyword evidence="2" id="KW-0012">Acyltransferase</keyword>
<name>A0A813DEC9_POLGL</name>
<dbReference type="SUPFAM" id="SSF55729">
    <property type="entry name" value="Acyl-CoA N-acyltransferases (Nat)"/>
    <property type="match status" value="1"/>
</dbReference>
<dbReference type="PANTHER" id="PTHR43877">
    <property type="entry name" value="AMINOALKYLPHOSPHONATE N-ACETYLTRANSFERASE-RELATED-RELATED"/>
    <property type="match status" value="1"/>
</dbReference>
<dbReference type="GO" id="GO:0016747">
    <property type="term" value="F:acyltransferase activity, transferring groups other than amino-acyl groups"/>
    <property type="evidence" value="ECO:0007669"/>
    <property type="project" value="InterPro"/>
</dbReference>
<dbReference type="Gene3D" id="3.40.630.30">
    <property type="match status" value="1"/>
</dbReference>
<keyword evidence="7" id="KW-1185">Reference proteome</keyword>
<evidence type="ECO:0000313" key="7">
    <source>
        <dbReference type="Proteomes" id="UP000654075"/>
    </source>
</evidence>
<dbReference type="Proteomes" id="UP000626109">
    <property type="component" value="Unassembled WGS sequence"/>
</dbReference>
<evidence type="ECO:0000259" key="3">
    <source>
        <dbReference type="PROSITE" id="PS51186"/>
    </source>
</evidence>
<evidence type="ECO:0000313" key="5">
    <source>
        <dbReference type="EMBL" id="CAE8628418.1"/>
    </source>
</evidence>
<evidence type="ECO:0000256" key="1">
    <source>
        <dbReference type="ARBA" id="ARBA00022679"/>
    </source>
</evidence>
<reference evidence="4" key="1">
    <citation type="submission" date="2021-02" db="EMBL/GenBank/DDBJ databases">
        <authorList>
            <person name="Dougan E. K."/>
            <person name="Rhodes N."/>
            <person name="Thang M."/>
            <person name="Chan C."/>
        </authorList>
    </citation>
    <scope>NUCLEOTIDE SEQUENCE</scope>
</reference>
<dbReference type="InterPro" id="IPR016181">
    <property type="entry name" value="Acyl_CoA_acyltransferase"/>
</dbReference>
<accession>A0A813DEC9</accession>
<dbReference type="CDD" id="cd04301">
    <property type="entry name" value="NAT_SF"/>
    <property type="match status" value="1"/>
</dbReference>
<dbReference type="EMBL" id="CAJNNV010029388">
    <property type="protein sequence ID" value="CAE8628418.1"/>
    <property type="molecule type" value="Genomic_DNA"/>
</dbReference>
<dbReference type="PROSITE" id="PS51186">
    <property type="entry name" value="GNAT"/>
    <property type="match status" value="1"/>
</dbReference>
<evidence type="ECO:0000256" key="2">
    <source>
        <dbReference type="ARBA" id="ARBA00023315"/>
    </source>
</evidence>
<dbReference type="Proteomes" id="UP000654075">
    <property type="component" value="Unassembled WGS sequence"/>
</dbReference>
<dbReference type="InterPro" id="IPR050832">
    <property type="entry name" value="Bact_Acetyltransf"/>
</dbReference>
<dbReference type="InterPro" id="IPR000182">
    <property type="entry name" value="GNAT_dom"/>
</dbReference>
<sequence length="206" mass="22635">MAPPAPSTSVAPPVTVVIGSSAHADDSELVEEVARLINAAYHNSVKDLQTLPEGKHVRITALEVCSRFQASREMRNRPNRVLHLAFRQGKVVGCCSSTLQPPWTQAKCGHWGLLAVATAAQGTGVASELVRAAEQSLQQGGCTHVQIEYEYNSGHAYSQRLMDWYEVKLGFRSNSPWLVNRLIGLVIGRGGSEFRRCQRDLVQRQS</sequence>
<organism evidence="4 7">
    <name type="scientific">Polarella glacialis</name>
    <name type="common">Dinoflagellate</name>
    <dbReference type="NCBI Taxonomy" id="89957"/>
    <lineage>
        <taxon>Eukaryota</taxon>
        <taxon>Sar</taxon>
        <taxon>Alveolata</taxon>
        <taxon>Dinophyceae</taxon>
        <taxon>Suessiales</taxon>
        <taxon>Suessiaceae</taxon>
        <taxon>Polarella</taxon>
    </lineage>
</organism>